<evidence type="ECO:0000313" key="2">
    <source>
        <dbReference type="Proteomes" id="UP000233551"/>
    </source>
</evidence>
<dbReference type="STRING" id="22663.A0A2I0KSV4"/>
<accession>A0A2I0KSV4</accession>
<comment type="caution">
    <text evidence="1">The sequence shown here is derived from an EMBL/GenBank/DDBJ whole genome shotgun (WGS) entry which is preliminary data.</text>
</comment>
<dbReference type="PANTHER" id="PTHR33052">
    <property type="entry name" value="DUF4228 DOMAIN PROTEIN-RELATED"/>
    <property type="match status" value="1"/>
</dbReference>
<gene>
    <name evidence="1" type="ORF">CRG98_008079</name>
</gene>
<dbReference type="OrthoDB" id="652082at2759"/>
<keyword evidence="2" id="KW-1185">Reference proteome</keyword>
<dbReference type="Proteomes" id="UP000233551">
    <property type="component" value="Unassembled WGS sequence"/>
</dbReference>
<reference evidence="1 2" key="1">
    <citation type="submission" date="2017-11" db="EMBL/GenBank/DDBJ databases">
        <title>De-novo sequencing of pomegranate (Punica granatum L.) genome.</title>
        <authorList>
            <person name="Akparov Z."/>
            <person name="Amiraslanov A."/>
            <person name="Hajiyeva S."/>
            <person name="Abbasov M."/>
            <person name="Kaur K."/>
            <person name="Hamwieh A."/>
            <person name="Solovyev V."/>
            <person name="Salamov A."/>
            <person name="Braich B."/>
            <person name="Kosarev P."/>
            <person name="Mahmoud A."/>
            <person name="Hajiyev E."/>
            <person name="Babayeva S."/>
            <person name="Izzatullayeva V."/>
            <person name="Mammadov A."/>
            <person name="Mammadov A."/>
            <person name="Sharifova S."/>
            <person name="Ojaghi J."/>
            <person name="Eynullazada K."/>
            <person name="Bayramov B."/>
            <person name="Abdulazimova A."/>
            <person name="Shahmuradov I."/>
        </authorList>
    </citation>
    <scope>NUCLEOTIDE SEQUENCE [LARGE SCALE GENOMIC DNA]</scope>
    <source>
        <strain evidence="2">cv. AG2017</strain>
        <tissue evidence="1">Leaf</tissue>
    </source>
</reference>
<protein>
    <submittedName>
        <fullName evidence="1">Uncharacterized protein</fullName>
    </submittedName>
</protein>
<dbReference type="AlphaFoldDB" id="A0A2I0KSV4"/>
<dbReference type="GeneID" id="116198654"/>
<sequence length="280" mass="31569">MGMKFLNRLQILPWCFHLIRTHHAAAAEAEALPPSDPIKLIKSDGQVSVYHRPVHVSELMSEFPKHLICHSDSFYIGQKIPALSENDQLQLGQKYFVLPSHFFQSVLSFVTIASFVSSQPSAAPLSGAAKKAAAQHQLFDVQRTPSGGLRIRVSDEFISQLMKEGRNAAAAAERRREAEDEYEGAVATRDGACGGRRRVCTTAQLERDYEQLVAGSRSRRWKPELEAIKERSEKRRGLISKSFGIRRRKNSQPNHHLRSETSSKKSLPPSKSRLRMRSRK</sequence>
<dbReference type="Pfam" id="PF14009">
    <property type="entry name" value="PADRE"/>
    <property type="match status" value="1"/>
</dbReference>
<name>A0A2I0KSV4_PUNGR</name>
<evidence type="ECO:0000313" key="1">
    <source>
        <dbReference type="EMBL" id="PKI71562.1"/>
    </source>
</evidence>
<organism evidence="1 2">
    <name type="scientific">Punica granatum</name>
    <name type="common">Pomegranate</name>
    <dbReference type="NCBI Taxonomy" id="22663"/>
    <lineage>
        <taxon>Eukaryota</taxon>
        <taxon>Viridiplantae</taxon>
        <taxon>Streptophyta</taxon>
        <taxon>Embryophyta</taxon>
        <taxon>Tracheophyta</taxon>
        <taxon>Spermatophyta</taxon>
        <taxon>Magnoliopsida</taxon>
        <taxon>eudicotyledons</taxon>
        <taxon>Gunneridae</taxon>
        <taxon>Pentapetalae</taxon>
        <taxon>rosids</taxon>
        <taxon>malvids</taxon>
        <taxon>Myrtales</taxon>
        <taxon>Lythraceae</taxon>
        <taxon>Punica</taxon>
    </lineage>
</organism>
<dbReference type="EMBL" id="PGOL01000365">
    <property type="protein sequence ID" value="PKI71562.1"/>
    <property type="molecule type" value="Genomic_DNA"/>
</dbReference>
<proteinExistence type="predicted"/>
<dbReference type="InterPro" id="IPR025322">
    <property type="entry name" value="PADRE_dom"/>
</dbReference>